<dbReference type="InterPro" id="IPR013249">
    <property type="entry name" value="RNA_pol_sigma70_r4_t2"/>
</dbReference>
<dbReference type="KEGG" id="ccot:CCAX7_62670"/>
<evidence type="ECO:0000313" key="6">
    <source>
        <dbReference type="EMBL" id="BDI34216.1"/>
    </source>
</evidence>
<dbReference type="Gene3D" id="1.10.10.10">
    <property type="entry name" value="Winged helix-like DNA-binding domain superfamily/Winged helix DNA-binding domain"/>
    <property type="match status" value="1"/>
</dbReference>
<evidence type="ECO:0000256" key="1">
    <source>
        <dbReference type="ARBA" id="ARBA00010641"/>
    </source>
</evidence>
<dbReference type="Proteomes" id="UP000287394">
    <property type="component" value="Chromosome"/>
</dbReference>
<dbReference type="InterPro" id="IPR007627">
    <property type="entry name" value="RNA_pol_sigma70_r2"/>
</dbReference>
<sequence length="184" mass="20793">MAEWEDDERLAKAYVAEGDPRALETLYRRHVDATYGFAQRFLTSREDAEEATSECWLRAFRALRDGQFRGDASFKTWLFAVMRYVCLERLRQPRLPTLSLSALTETDRGDYSLFGSSSPEPSALDDALASLTDDHRLVLTLCDLQGFTAAEAAEILGRSAAATKSLHLRARRALRDVLEKDRSQ</sequence>
<evidence type="ECO:0000256" key="4">
    <source>
        <dbReference type="ARBA" id="ARBA00023125"/>
    </source>
</evidence>
<organism evidence="6 7">
    <name type="scientific">Capsulimonas corticalis</name>
    <dbReference type="NCBI Taxonomy" id="2219043"/>
    <lineage>
        <taxon>Bacteria</taxon>
        <taxon>Bacillati</taxon>
        <taxon>Armatimonadota</taxon>
        <taxon>Armatimonadia</taxon>
        <taxon>Capsulimonadales</taxon>
        <taxon>Capsulimonadaceae</taxon>
        <taxon>Capsulimonas</taxon>
    </lineage>
</organism>
<dbReference type="InterPro" id="IPR036388">
    <property type="entry name" value="WH-like_DNA-bd_sf"/>
</dbReference>
<keyword evidence="3" id="KW-0731">Sigma factor</keyword>
<dbReference type="EMBL" id="AP025739">
    <property type="protein sequence ID" value="BDI34216.1"/>
    <property type="molecule type" value="Genomic_DNA"/>
</dbReference>
<protein>
    <submittedName>
        <fullName evidence="6">Sigma-24</fullName>
    </submittedName>
</protein>
<dbReference type="AlphaFoldDB" id="A0A402CWQ3"/>
<keyword evidence="2" id="KW-0805">Transcription regulation</keyword>
<dbReference type="OrthoDB" id="9780326at2"/>
<dbReference type="CDD" id="cd06171">
    <property type="entry name" value="Sigma70_r4"/>
    <property type="match status" value="1"/>
</dbReference>
<dbReference type="PANTHER" id="PTHR43133">
    <property type="entry name" value="RNA POLYMERASE ECF-TYPE SIGMA FACTO"/>
    <property type="match status" value="1"/>
</dbReference>
<gene>
    <name evidence="6" type="ORF">CCAX7_62670</name>
</gene>
<evidence type="ECO:0000256" key="3">
    <source>
        <dbReference type="ARBA" id="ARBA00023082"/>
    </source>
</evidence>
<dbReference type="GO" id="GO:0003677">
    <property type="term" value="F:DNA binding"/>
    <property type="evidence" value="ECO:0007669"/>
    <property type="project" value="UniProtKB-KW"/>
</dbReference>
<dbReference type="InterPro" id="IPR014284">
    <property type="entry name" value="RNA_pol_sigma-70_dom"/>
</dbReference>
<evidence type="ECO:0000313" key="7">
    <source>
        <dbReference type="Proteomes" id="UP000287394"/>
    </source>
</evidence>
<dbReference type="NCBIfam" id="TIGR02937">
    <property type="entry name" value="sigma70-ECF"/>
    <property type="match status" value="1"/>
</dbReference>
<dbReference type="Gene3D" id="1.10.1740.10">
    <property type="match status" value="1"/>
</dbReference>
<evidence type="ECO:0000256" key="2">
    <source>
        <dbReference type="ARBA" id="ARBA00023015"/>
    </source>
</evidence>
<evidence type="ECO:0000256" key="5">
    <source>
        <dbReference type="ARBA" id="ARBA00023163"/>
    </source>
</evidence>
<dbReference type="SUPFAM" id="SSF88659">
    <property type="entry name" value="Sigma3 and sigma4 domains of RNA polymerase sigma factors"/>
    <property type="match status" value="1"/>
</dbReference>
<dbReference type="InterPro" id="IPR013324">
    <property type="entry name" value="RNA_pol_sigma_r3/r4-like"/>
</dbReference>
<keyword evidence="5" id="KW-0804">Transcription</keyword>
<dbReference type="InterPro" id="IPR039425">
    <property type="entry name" value="RNA_pol_sigma-70-like"/>
</dbReference>
<dbReference type="Pfam" id="PF08281">
    <property type="entry name" value="Sigma70_r4_2"/>
    <property type="match status" value="1"/>
</dbReference>
<dbReference type="RefSeq" id="WP_119321756.1">
    <property type="nucleotide sequence ID" value="NZ_AP025739.1"/>
</dbReference>
<comment type="similarity">
    <text evidence="1">Belongs to the sigma-70 factor family. ECF subfamily.</text>
</comment>
<keyword evidence="7" id="KW-1185">Reference proteome</keyword>
<accession>A0A402CWQ3</accession>
<dbReference type="GO" id="GO:0016987">
    <property type="term" value="F:sigma factor activity"/>
    <property type="evidence" value="ECO:0007669"/>
    <property type="project" value="UniProtKB-KW"/>
</dbReference>
<reference evidence="6 7" key="1">
    <citation type="journal article" date="2019" name="Int. J. Syst. Evol. Microbiol.">
        <title>Capsulimonas corticalis gen. nov., sp. nov., an aerobic capsulated bacterium, of a novel bacterial order, Capsulimonadales ord. nov., of the class Armatimonadia of the phylum Armatimonadetes.</title>
        <authorList>
            <person name="Li J."/>
            <person name="Kudo C."/>
            <person name="Tonouchi A."/>
        </authorList>
    </citation>
    <scope>NUCLEOTIDE SEQUENCE [LARGE SCALE GENOMIC DNA]</scope>
    <source>
        <strain evidence="6 7">AX-7</strain>
    </source>
</reference>
<keyword evidence="4" id="KW-0238">DNA-binding</keyword>
<dbReference type="SUPFAM" id="SSF88946">
    <property type="entry name" value="Sigma2 domain of RNA polymerase sigma factors"/>
    <property type="match status" value="1"/>
</dbReference>
<proteinExistence type="inferred from homology"/>
<dbReference type="GO" id="GO:0006352">
    <property type="term" value="P:DNA-templated transcription initiation"/>
    <property type="evidence" value="ECO:0007669"/>
    <property type="project" value="InterPro"/>
</dbReference>
<dbReference type="InterPro" id="IPR013325">
    <property type="entry name" value="RNA_pol_sigma_r2"/>
</dbReference>
<dbReference type="Pfam" id="PF04542">
    <property type="entry name" value="Sigma70_r2"/>
    <property type="match status" value="1"/>
</dbReference>
<name>A0A402CWQ3_9BACT</name>
<dbReference type="PANTHER" id="PTHR43133:SF8">
    <property type="entry name" value="RNA POLYMERASE SIGMA FACTOR HI_1459-RELATED"/>
    <property type="match status" value="1"/>
</dbReference>